<gene>
    <name evidence="1" type="ORF">BGCPKDLD_3829</name>
</gene>
<proteinExistence type="predicted"/>
<keyword evidence="2" id="KW-1185">Reference proteome</keyword>
<protein>
    <submittedName>
        <fullName evidence="1">Uncharacterized protein</fullName>
    </submittedName>
</protein>
<organism evidence="1 2">
    <name type="scientific">Methylorubrum suomiense</name>
    <dbReference type="NCBI Taxonomy" id="144191"/>
    <lineage>
        <taxon>Bacteria</taxon>
        <taxon>Pseudomonadati</taxon>
        <taxon>Pseudomonadota</taxon>
        <taxon>Alphaproteobacteria</taxon>
        <taxon>Hyphomicrobiales</taxon>
        <taxon>Methylobacteriaceae</taxon>
        <taxon>Methylorubrum</taxon>
    </lineage>
</organism>
<sequence>MFTLNNRSQEQDARAYCERIGADADEIVSGYVEHHGAKHWTRMPRWRWYLGASEAAHIRPI</sequence>
<comment type="caution">
    <text evidence="1">The sequence shown here is derived from an EMBL/GenBank/DDBJ whole genome shotgun (WGS) entry which is preliminary data.</text>
</comment>
<evidence type="ECO:0000313" key="2">
    <source>
        <dbReference type="Proteomes" id="UP001055093"/>
    </source>
</evidence>
<accession>A0ABQ4UYF8</accession>
<reference evidence="1" key="2">
    <citation type="submission" date="2021-08" db="EMBL/GenBank/DDBJ databases">
        <authorList>
            <person name="Tani A."/>
            <person name="Ola A."/>
            <person name="Ogura Y."/>
            <person name="Katsura K."/>
            <person name="Hayashi T."/>
        </authorList>
    </citation>
    <scope>NUCLEOTIDE SEQUENCE</scope>
    <source>
        <strain evidence="1">DSM 14458</strain>
    </source>
</reference>
<dbReference type="Proteomes" id="UP001055093">
    <property type="component" value="Unassembled WGS sequence"/>
</dbReference>
<name>A0ABQ4UYF8_9HYPH</name>
<evidence type="ECO:0000313" key="1">
    <source>
        <dbReference type="EMBL" id="GJE77226.1"/>
    </source>
</evidence>
<dbReference type="EMBL" id="BPRE01000013">
    <property type="protein sequence ID" value="GJE77226.1"/>
    <property type="molecule type" value="Genomic_DNA"/>
</dbReference>
<reference evidence="1" key="1">
    <citation type="journal article" date="2021" name="Front. Microbiol.">
        <title>Comprehensive Comparative Genomics and Phenotyping of Methylobacterium Species.</title>
        <authorList>
            <person name="Alessa O."/>
            <person name="Ogura Y."/>
            <person name="Fujitani Y."/>
            <person name="Takami H."/>
            <person name="Hayashi T."/>
            <person name="Sahin N."/>
            <person name="Tani A."/>
        </authorList>
    </citation>
    <scope>NUCLEOTIDE SEQUENCE</scope>
    <source>
        <strain evidence="1">DSM 14458</strain>
    </source>
</reference>
<dbReference type="RefSeq" id="WP_238308345.1">
    <property type="nucleotide sequence ID" value="NZ_BPRE01000013.1"/>
</dbReference>